<evidence type="ECO:0000256" key="5">
    <source>
        <dbReference type="ARBA" id="ARBA00023239"/>
    </source>
</evidence>
<dbReference type="Pfam" id="PF01329">
    <property type="entry name" value="Pterin_4a"/>
    <property type="match status" value="1"/>
</dbReference>
<dbReference type="GO" id="GO:0006729">
    <property type="term" value="P:tetrahydrobiopterin biosynthetic process"/>
    <property type="evidence" value="ECO:0007669"/>
    <property type="project" value="InterPro"/>
</dbReference>
<organism evidence="7 8">
    <name type="scientific">Kribbella steppae</name>
    <dbReference type="NCBI Taxonomy" id="2512223"/>
    <lineage>
        <taxon>Bacteria</taxon>
        <taxon>Bacillati</taxon>
        <taxon>Actinomycetota</taxon>
        <taxon>Actinomycetes</taxon>
        <taxon>Propionibacteriales</taxon>
        <taxon>Kribbellaceae</taxon>
        <taxon>Kribbella</taxon>
    </lineage>
</organism>
<comment type="similarity">
    <text evidence="2">Belongs to the pterin-4-alpha-carbinolamine dehydratase family.</text>
</comment>
<keyword evidence="8" id="KW-1185">Reference proteome</keyword>
<evidence type="ECO:0000256" key="1">
    <source>
        <dbReference type="ARBA" id="ARBA00001554"/>
    </source>
</evidence>
<dbReference type="InterPro" id="IPR029068">
    <property type="entry name" value="Glyas_Bleomycin-R_OHBP_Dase"/>
</dbReference>
<evidence type="ECO:0000256" key="4">
    <source>
        <dbReference type="ARBA" id="ARBA00021735"/>
    </source>
</evidence>
<dbReference type="GO" id="GO:0008124">
    <property type="term" value="F:4-alpha-hydroxytetrahydrobiopterin dehydratase activity"/>
    <property type="evidence" value="ECO:0007669"/>
    <property type="project" value="UniProtKB-EC"/>
</dbReference>
<dbReference type="InterPro" id="IPR041581">
    <property type="entry name" value="Glyoxalase_6"/>
</dbReference>
<dbReference type="PANTHER" id="PTHR35908">
    <property type="entry name" value="HYPOTHETICAL FUSION PROTEIN"/>
    <property type="match status" value="1"/>
</dbReference>
<evidence type="ECO:0000313" key="8">
    <source>
        <dbReference type="Proteomes" id="UP000294508"/>
    </source>
</evidence>
<dbReference type="EC" id="4.2.1.96" evidence="3"/>
<accession>A0A4R2HWZ7</accession>
<dbReference type="InterPro" id="IPR036428">
    <property type="entry name" value="PCD_sf"/>
</dbReference>
<comment type="catalytic activity">
    <reaction evidence="1">
        <text>(4aS,6R)-4a-hydroxy-L-erythro-5,6,7,8-tetrahydrobiopterin = (6R)-L-erythro-6,7-dihydrobiopterin + H2O</text>
        <dbReference type="Rhea" id="RHEA:11920"/>
        <dbReference type="ChEBI" id="CHEBI:15377"/>
        <dbReference type="ChEBI" id="CHEBI:15642"/>
        <dbReference type="ChEBI" id="CHEBI:43120"/>
        <dbReference type="EC" id="4.2.1.96"/>
    </reaction>
</comment>
<sequence>MEQILSRQKASEAVQDSGWRYLLGTLRTSVPVGSLARAIGLAADAVAACGDDADRHLRVDVRPDRVVFTLQSLERAAVTTRDVELALRISATADRSGFLAEPEIGTGAPRSVQILEIAIDALDIAGIRAFWKAVLGYTDEAGAEGPEDPLVDPVGQGPAIWFQQMDRARSQRNRIHFDICVPHDEAPRRVETALAAGGRLVSATRAPAFWVLADLEGNEVCVTTWQGRDG</sequence>
<protein>
    <recommendedName>
        <fullName evidence="4">Putative pterin-4-alpha-carbinolamine dehydratase</fullName>
        <ecNumber evidence="3">4.2.1.96</ecNumber>
    </recommendedName>
</protein>
<dbReference type="Pfam" id="PF18029">
    <property type="entry name" value="Glyoxalase_6"/>
    <property type="match status" value="1"/>
</dbReference>
<evidence type="ECO:0000313" key="7">
    <source>
        <dbReference type="EMBL" id="TCO35837.1"/>
    </source>
</evidence>
<evidence type="ECO:0000256" key="2">
    <source>
        <dbReference type="ARBA" id="ARBA00006472"/>
    </source>
</evidence>
<dbReference type="AlphaFoldDB" id="A0A4R2HWZ7"/>
<dbReference type="InterPro" id="IPR001533">
    <property type="entry name" value="Pterin_deHydtase"/>
</dbReference>
<keyword evidence="5" id="KW-0456">Lyase</keyword>
<dbReference type="Gene3D" id="3.10.180.10">
    <property type="entry name" value="2,3-Dihydroxybiphenyl 1,2-Dioxygenase, domain 1"/>
    <property type="match status" value="1"/>
</dbReference>
<proteinExistence type="inferred from homology"/>
<dbReference type="EMBL" id="SLWN01000001">
    <property type="protein sequence ID" value="TCO35837.1"/>
    <property type="molecule type" value="Genomic_DNA"/>
</dbReference>
<comment type="caution">
    <text evidence="7">The sequence shown here is derived from an EMBL/GenBank/DDBJ whole genome shotgun (WGS) entry which is preliminary data.</text>
</comment>
<dbReference type="PANTHER" id="PTHR35908:SF1">
    <property type="entry name" value="CONSERVED PROTEIN"/>
    <property type="match status" value="1"/>
</dbReference>
<dbReference type="OrthoDB" id="15077at2"/>
<gene>
    <name evidence="7" type="ORF">EV652_101722</name>
</gene>
<reference evidence="7 8" key="1">
    <citation type="journal article" date="2015" name="Stand. Genomic Sci.">
        <title>Genomic Encyclopedia of Bacterial and Archaeal Type Strains, Phase III: the genomes of soil and plant-associated and newly described type strains.</title>
        <authorList>
            <person name="Whitman W.B."/>
            <person name="Woyke T."/>
            <person name="Klenk H.P."/>
            <person name="Zhou Y."/>
            <person name="Lilburn T.G."/>
            <person name="Beck B.J."/>
            <person name="De Vos P."/>
            <person name="Vandamme P."/>
            <person name="Eisen J.A."/>
            <person name="Garrity G."/>
            <person name="Hugenholtz P."/>
            <person name="Kyrpides N.C."/>
        </authorList>
    </citation>
    <scope>NUCLEOTIDE SEQUENCE [LARGE SCALE GENOMIC DNA]</scope>
    <source>
        <strain evidence="7 8">VKM Ac-2572</strain>
    </source>
</reference>
<dbReference type="SUPFAM" id="SSF54593">
    <property type="entry name" value="Glyoxalase/Bleomycin resistance protein/Dihydroxybiphenyl dioxygenase"/>
    <property type="match status" value="1"/>
</dbReference>
<evidence type="ECO:0000259" key="6">
    <source>
        <dbReference type="Pfam" id="PF18029"/>
    </source>
</evidence>
<name>A0A4R2HWZ7_9ACTN</name>
<dbReference type="Proteomes" id="UP000294508">
    <property type="component" value="Unassembled WGS sequence"/>
</dbReference>
<feature type="domain" description="Glyoxalase-like" evidence="6">
    <location>
        <begin position="117"/>
        <end position="223"/>
    </location>
</feature>
<evidence type="ECO:0000256" key="3">
    <source>
        <dbReference type="ARBA" id="ARBA00013252"/>
    </source>
</evidence>
<dbReference type="SUPFAM" id="SSF55248">
    <property type="entry name" value="PCD-like"/>
    <property type="match status" value="1"/>
</dbReference>